<dbReference type="Proteomes" id="UP000075683">
    <property type="component" value="Unassembled WGS sequence"/>
</dbReference>
<dbReference type="Proteomes" id="UP000257014">
    <property type="component" value="Unassembled WGS sequence"/>
</dbReference>
<comment type="subunit">
    <text evidence="7">Consists of a catalytic RNA component (M1 or rnpB) and a protein subunit.</text>
</comment>
<dbReference type="GO" id="GO:0004526">
    <property type="term" value="F:ribonuclease P activity"/>
    <property type="evidence" value="ECO:0007669"/>
    <property type="project" value="UniProtKB-UniRule"/>
</dbReference>
<evidence type="ECO:0000313" key="12">
    <source>
        <dbReference type="Proteomes" id="UP000257014"/>
    </source>
</evidence>
<dbReference type="Gene3D" id="3.30.230.10">
    <property type="match status" value="1"/>
</dbReference>
<keyword evidence="3 7" id="KW-0540">Nuclease</keyword>
<dbReference type="GO" id="GO:0030677">
    <property type="term" value="C:ribonuclease P complex"/>
    <property type="evidence" value="ECO:0007669"/>
    <property type="project" value="TreeGrafter"/>
</dbReference>
<dbReference type="GO" id="GO:0042781">
    <property type="term" value="F:3'-tRNA processing endoribonuclease activity"/>
    <property type="evidence" value="ECO:0007669"/>
    <property type="project" value="TreeGrafter"/>
</dbReference>
<name>A0A150LIM2_9BACI</name>
<dbReference type="FunFam" id="3.30.230.10:FF:000021">
    <property type="entry name" value="Ribonuclease P protein component"/>
    <property type="match status" value="1"/>
</dbReference>
<evidence type="ECO:0000256" key="6">
    <source>
        <dbReference type="ARBA" id="ARBA00022884"/>
    </source>
</evidence>
<gene>
    <name evidence="7" type="primary">rnpA</name>
    <name evidence="9" type="ORF">B4135_3125</name>
    <name evidence="10" type="ORF">C6P37_06440</name>
</gene>
<keyword evidence="2 7" id="KW-0819">tRNA processing</keyword>
<dbReference type="GO" id="GO:0001682">
    <property type="term" value="P:tRNA 5'-leader removal"/>
    <property type="evidence" value="ECO:0007669"/>
    <property type="project" value="UniProtKB-UniRule"/>
</dbReference>
<comment type="caution">
    <text evidence="9">The sequence shown here is derived from an EMBL/GenBank/DDBJ whole genome shotgun (WGS) entry which is preliminary data.</text>
</comment>
<dbReference type="InterPro" id="IPR020539">
    <property type="entry name" value="RNase_P_CS"/>
</dbReference>
<accession>A0A150LIM2</accession>
<evidence type="ECO:0000256" key="1">
    <source>
        <dbReference type="ARBA" id="ARBA00002663"/>
    </source>
</evidence>
<keyword evidence="6 7" id="KW-0694">RNA-binding</keyword>
<evidence type="ECO:0000256" key="2">
    <source>
        <dbReference type="ARBA" id="ARBA00022694"/>
    </source>
</evidence>
<dbReference type="NCBIfam" id="TIGR00188">
    <property type="entry name" value="rnpA"/>
    <property type="match status" value="1"/>
</dbReference>
<evidence type="ECO:0000256" key="8">
    <source>
        <dbReference type="NCBIfam" id="TIGR00188"/>
    </source>
</evidence>
<dbReference type="AlphaFoldDB" id="A0A150LIM2"/>
<dbReference type="InterPro" id="IPR000100">
    <property type="entry name" value="RNase_P"/>
</dbReference>
<dbReference type="EC" id="3.1.26.5" evidence="7 8"/>
<keyword evidence="5 7" id="KW-0378">Hydrolase</keyword>
<comment type="function">
    <text evidence="1 7">RNaseP catalyzes the removal of the 5'-leader sequence from pre-tRNA to produce the mature 5'-terminus. It can also cleave other RNA substrates such as 4.5S RNA. The protein component plays an auxiliary but essential role in vivo by binding to the 5'-leader sequence and broadening the substrate specificity of the ribozyme.</text>
</comment>
<dbReference type="PATRIC" id="fig|301148.3.peg.957"/>
<comment type="similarity">
    <text evidence="7">Belongs to the RnpA family.</text>
</comment>
<dbReference type="InterPro" id="IPR020568">
    <property type="entry name" value="Ribosomal_Su5_D2-typ_SF"/>
</dbReference>
<comment type="catalytic activity">
    <reaction evidence="7">
        <text>Endonucleolytic cleavage of RNA, removing 5'-extranucleotides from tRNA precursor.</text>
        <dbReference type="EC" id="3.1.26.5"/>
    </reaction>
</comment>
<dbReference type="InterPro" id="IPR014721">
    <property type="entry name" value="Ribsml_uS5_D2-typ_fold_subgr"/>
</dbReference>
<proteinExistence type="inferred from homology"/>
<evidence type="ECO:0000313" key="11">
    <source>
        <dbReference type="Proteomes" id="UP000075683"/>
    </source>
</evidence>
<dbReference type="Pfam" id="PF00825">
    <property type="entry name" value="Ribonuclease_P"/>
    <property type="match status" value="1"/>
</dbReference>
<evidence type="ECO:0000313" key="9">
    <source>
        <dbReference type="EMBL" id="KYD12211.1"/>
    </source>
</evidence>
<dbReference type="GO" id="GO:0000049">
    <property type="term" value="F:tRNA binding"/>
    <property type="evidence" value="ECO:0007669"/>
    <property type="project" value="UniProtKB-UniRule"/>
</dbReference>
<evidence type="ECO:0000256" key="5">
    <source>
        <dbReference type="ARBA" id="ARBA00022801"/>
    </source>
</evidence>
<reference evidence="9 11" key="1">
    <citation type="submission" date="2016-01" db="EMBL/GenBank/DDBJ databases">
        <title>Draft Genome Sequences of Seven Thermophilic Sporeformers Isolated from Foods.</title>
        <authorList>
            <person name="Berendsen E.M."/>
            <person name="Wells-Bennik M.H."/>
            <person name="Krawcyk A.O."/>
            <person name="De Jong A."/>
            <person name="Holsappel S."/>
            <person name="Eijlander R.T."/>
            <person name="Kuipers O.P."/>
        </authorList>
    </citation>
    <scope>NUCLEOTIDE SEQUENCE [LARGE SCALE GENOMIC DNA]</scope>
    <source>
        <strain evidence="9 11">B4135</strain>
    </source>
</reference>
<dbReference type="SUPFAM" id="SSF54211">
    <property type="entry name" value="Ribosomal protein S5 domain 2-like"/>
    <property type="match status" value="1"/>
</dbReference>
<dbReference type="PANTHER" id="PTHR33992:SF1">
    <property type="entry name" value="RIBONUCLEASE P PROTEIN COMPONENT"/>
    <property type="match status" value="1"/>
</dbReference>
<protein>
    <recommendedName>
        <fullName evidence="7 8">Ribonuclease P protein component</fullName>
        <shortName evidence="7">RNase P protein</shortName>
        <shortName evidence="7">RNaseP protein</shortName>
        <ecNumber evidence="7 8">3.1.26.5</ecNumber>
    </recommendedName>
    <alternativeName>
        <fullName evidence="7">Protein C5</fullName>
    </alternativeName>
</protein>
<keyword evidence="4 7" id="KW-0255">Endonuclease</keyword>
<evidence type="ECO:0000256" key="7">
    <source>
        <dbReference type="HAMAP-Rule" id="MF_00227"/>
    </source>
</evidence>
<dbReference type="EMBL" id="LQYT01000094">
    <property type="protein sequence ID" value="KYD12211.1"/>
    <property type="molecule type" value="Genomic_DNA"/>
</dbReference>
<dbReference type="OrthoDB" id="9810867at2"/>
<reference evidence="10 12" key="2">
    <citation type="submission" date="2018-03" db="EMBL/GenBank/DDBJ databases">
        <authorList>
            <person name="Keele B.F."/>
        </authorList>
    </citation>
    <scope>NUCLEOTIDE SEQUENCE [LARGE SCALE GENOMIC DNA]</scope>
    <source>
        <strain evidence="10">ZCTH4_d</strain>
    </source>
</reference>
<organism evidence="9 11">
    <name type="scientific">Caldibacillus debilis</name>
    <dbReference type="NCBI Taxonomy" id="301148"/>
    <lineage>
        <taxon>Bacteria</taxon>
        <taxon>Bacillati</taxon>
        <taxon>Bacillota</taxon>
        <taxon>Bacilli</taxon>
        <taxon>Bacillales</taxon>
        <taxon>Bacillaceae</taxon>
        <taxon>Caldibacillus</taxon>
    </lineage>
</organism>
<dbReference type="PROSITE" id="PS00648">
    <property type="entry name" value="RIBONUCLEASE_P"/>
    <property type="match status" value="1"/>
</dbReference>
<dbReference type="EMBL" id="QEWE01000015">
    <property type="protein sequence ID" value="REJ28891.1"/>
    <property type="molecule type" value="Genomic_DNA"/>
</dbReference>
<evidence type="ECO:0000256" key="3">
    <source>
        <dbReference type="ARBA" id="ARBA00022722"/>
    </source>
</evidence>
<dbReference type="STRING" id="301148.B4135_3125"/>
<evidence type="ECO:0000256" key="4">
    <source>
        <dbReference type="ARBA" id="ARBA00022759"/>
    </source>
</evidence>
<sequence>MKKKYRIKKSGEFQEVFQRGKSFANRQFIIYKLEKENQDHFRIGISVSKKIGKAVTRNRVKRLVREVFKELKNELPPNADFVVIARKPAADMKYEEVKKSLLHVLKIAKALNRNGGKDKS</sequence>
<dbReference type="RefSeq" id="WP_020154674.1">
    <property type="nucleotide sequence ID" value="NZ_JBAIZG010000043.1"/>
</dbReference>
<dbReference type="HAMAP" id="MF_00227">
    <property type="entry name" value="RNase_P"/>
    <property type="match status" value="1"/>
</dbReference>
<dbReference type="PANTHER" id="PTHR33992">
    <property type="entry name" value="RIBONUCLEASE P PROTEIN COMPONENT"/>
    <property type="match status" value="1"/>
</dbReference>
<evidence type="ECO:0000313" key="10">
    <source>
        <dbReference type="EMBL" id="REJ28891.1"/>
    </source>
</evidence>